<dbReference type="Proteomes" id="UP001479436">
    <property type="component" value="Unassembled WGS sequence"/>
</dbReference>
<organism evidence="3 4">
    <name type="scientific">Basidiobolus ranarum</name>
    <dbReference type="NCBI Taxonomy" id="34480"/>
    <lineage>
        <taxon>Eukaryota</taxon>
        <taxon>Fungi</taxon>
        <taxon>Fungi incertae sedis</taxon>
        <taxon>Zoopagomycota</taxon>
        <taxon>Entomophthoromycotina</taxon>
        <taxon>Basidiobolomycetes</taxon>
        <taxon>Basidiobolales</taxon>
        <taxon>Basidiobolaceae</taxon>
        <taxon>Basidiobolus</taxon>
    </lineage>
</organism>
<comment type="caution">
    <text evidence="3">The sequence shown here is derived from an EMBL/GenBank/DDBJ whole genome shotgun (WGS) entry which is preliminary data.</text>
</comment>
<feature type="region of interest" description="Disordered" evidence="1">
    <location>
        <begin position="104"/>
        <end position="138"/>
    </location>
</feature>
<gene>
    <name evidence="3" type="ORF">K7432_002707</name>
</gene>
<evidence type="ECO:0000256" key="2">
    <source>
        <dbReference type="SAM" id="SignalP"/>
    </source>
</evidence>
<evidence type="ECO:0000256" key="1">
    <source>
        <dbReference type="SAM" id="MobiDB-lite"/>
    </source>
</evidence>
<dbReference type="EMBL" id="JASJQH010000075">
    <property type="protein sequence ID" value="KAK9767480.1"/>
    <property type="molecule type" value="Genomic_DNA"/>
</dbReference>
<feature type="chain" id="PRO_5046420744" evidence="2">
    <location>
        <begin position="20"/>
        <end position="160"/>
    </location>
</feature>
<reference evidence="3 4" key="1">
    <citation type="submission" date="2023-04" db="EMBL/GenBank/DDBJ databases">
        <title>Genome of Basidiobolus ranarum AG-B5.</title>
        <authorList>
            <person name="Stajich J.E."/>
            <person name="Carter-House D."/>
            <person name="Gryganskyi A."/>
        </authorList>
    </citation>
    <scope>NUCLEOTIDE SEQUENCE [LARGE SCALE GENOMIC DNA]</scope>
    <source>
        <strain evidence="3 4">AG-B5</strain>
    </source>
</reference>
<evidence type="ECO:0000313" key="3">
    <source>
        <dbReference type="EMBL" id="KAK9767480.1"/>
    </source>
</evidence>
<proteinExistence type="predicted"/>
<feature type="compositionally biased region" description="Low complexity" evidence="1">
    <location>
        <begin position="104"/>
        <end position="134"/>
    </location>
</feature>
<evidence type="ECO:0000313" key="4">
    <source>
        <dbReference type="Proteomes" id="UP001479436"/>
    </source>
</evidence>
<sequence>MRFSAFSLVFLSSALLAVAQNNSTCQGQGTMDSCISINKNNQAICDTNPAELNRPLCKCRIQFAVINCYLQCPNDPTAQGQKKIAESEYTTLCAGFNDTQIFATPTAGTPTTAPTNTVPSTGANPNSSNAPNASGKPTSDAYKLTGSSLAIAGIFAALAL</sequence>
<keyword evidence="2" id="KW-0732">Signal</keyword>
<feature type="signal peptide" evidence="2">
    <location>
        <begin position="1"/>
        <end position="19"/>
    </location>
</feature>
<name>A0ABR2X135_9FUNG</name>
<keyword evidence="4" id="KW-1185">Reference proteome</keyword>
<protein>
    <submittedName>
        <fullName evidence="3">Uncharacterized protein</fullName>
    </submittedName>
</protein>
<accession>A0ABR2X135</accession>